<dbReference type="InterPro" id="IPR035093">
    <property type="entry name" value="RelE/ParE_toxin_dom_sf"/>
</dbReference>
<evidence type="ECO:0000313" key="3">
    <source>
        <dbReference type="EMBL" id="RZT91980.1"/>
    </source>
</evidence>
<dbReference type="InterPro" id="IPR007712">
    <property type="entry name" value="RelE/ParE_toxin"/>
</dbReference>
<proteinExistence type="inferred from homology"/>
<dbReference type="OrthoDB" id="276174at2"/>
<sequence length="109" mass="12336">MSVRGKRVVLRREAVRSIDDAVDHYLQEAGAAVALKFVAALEEAWRHLRDFPSTGALRYGAELTIPGLRFWPLNKFPYLVFYIEREDEVDVLLVLHGSRDIPASLQADA</sequence>
<reference evidence="3 4" key="1">
    <citation type="submission" date="2019-02" db="EMBL/GenBank/DDBJ databases">
        <title>Genomic Encyclopedia of Type Strains, Phase IV (KMG-IV): sequencing the most valuable type-strain genomes for metagenomic binning, comparative biology and taxonomic classification.</title>
        <authorList>
            <person name="Goeker M."/>
        </authorList>
    </citation>
    <scope>NUCLEOTIDE SEQUENCE [LARGE SCALE GENOMIC DNA]</scope>
    <source>
        <strain evidence="3 4">DSM 19570</strain>
    </source>
</reference>
<accession>A0A4Q7V8Y9</accession>
<organism evidence="3 4">
    <name type="scientific">Rivibacter subsaxonicus</name>
    <dbReference type="NCBI Taxonomy" id="457575"/>
    <lineage>
        <taxon>Bacteria</taxon>
        <taxon>Pseudomonadati</taxon>
        <taxon>Pseudomonadota</taxon>
        <taxon>Betaproteobacteria</taxon>
        <taxon>Burkholderiales</taxon>
        <taxon>Rivibacter</taxon>
    </lineage>
</organism>
<dbReference type="Proteomes" id="UP000293671">
    <property type="component" value="Unassembled WGS sequence"/>
</dbReference>
<dbReference type="Gene3D" id="3.30.2310.20">
    <property type="entry name" value="RelE-like"/>
    <property type="match status" value="1"/>
</dbReference>
<comment type="similarity">
    <text evidence="1">Belongs to the RelE toxin family.</text>
</comment>
<dbReference type="EMBL" id="SHKP01000010">
    <property type="protein sequence ID" value="RZT91980.1"/>
    <property type="molecule type" value="Genomic_DNA"/>
</dbReference>
<keyword evidence="4" id="KW-1185">Reference proteome</keyword>
<name>A0A4Q7V8Y9_9BURK</name>
<evidence type="ECO:0000256" key="2">
    <source>
        <dbReference type="ARBA" id="ARBA00022649"/>
    </source>
</evidence>
<dbReference type="PANTHER" id="PTHR33755">
    <property type="entry name" value="TOXIN PARE1-RELATED"/>
    <property type="match status" value="1"/>
</dbReference>
<dbReference type="InterPro" id="IPR051803">
    <property type="entry name" value="TA_system_RelE-like_toxin"/>
</dbReference>
<protein>
    <submittedName>
        <fullName evidence="3">Toxin ParE1/3/4</fullName>
    </submittedName>
</protein>
<evidence type="ECO:0000313" key="4">
    <source>
        <dbReference type="Proteomes" id="UP000293671"/>
    </source>
</evidence>
<dbReference type="AlphaFoldDB" id="A0A4Q7V8Y9"/>
<dbReference type="RefSeq" id="WP_130434840.1">
    <property type="nucleotide sequence ID" value="NZ_SHKP01000010.1"/>
</dbReference>
<gene>
    <name evidence="3" type="ORF">EV670_3657</name>
</gene>
<evidence type="ECO:0000256" key="1">
    <source>
        <dbReference type="ARBA" id="ARBA00006226"/>
    </source>
</evidence>
<dbReference type="Pfam" id="PF05016">
    <property type="entry name" value="ParE_toxin"/>
    <property type="match status" value="1"/>
</dbReference>
<dbReference type="PANTHER" id="PTHR33755:SF8">
    <property type="entry name" value="TOXIN PARE2"/>
    <property type="match status" value="1"/>
</dbReference>
<keyword evidence="2" id="KW-1277">Toxin-antitoxin system</keyword>
<comment type="caution">
    <text evidence="3">The sequence shown here is derived from an EMBL/GenBank/DDBJ whole genome shotgun (WGS) entry which is preliminary data.</text>
</comment>